<gene>
    <name evidence="1" type="ORF">SAMN05444142_11510</name>
</gene>
<dbReference type="Proteomes" id="UP000324252">
    <property type="component" value="Unassembled WGS sequence"/>
</dbReference>
<dbReference type="RefSeq" id="WP_149789779.1">
    <property type="nucleotide sequence ID" value="NZ_FNIO01000015.1"/>
</dbReference>
<accession>A0A1H0NZM6</accession>
<proteinExistence type="predicted"/>
<protein>
    <submittedName>
        <fullName evidence="1">Uncharacterized protein</fullName>
    </submittedName>
</protein>
<reference evidence="1 2" key="1">
    <citation type="submission" date="2016-11" db="EMBL/GenBank/DDBJ databases">
        <authorList>
            <person name="Varghese N."/>
            <person name="Submissions S."/>
        </authorList>
    </citation>
    <scope>NUCLEOTIDE SEQUENCE [LARGE SCALE GENOMIC DNA]</scope>
    <source>
        <strain evidence="1 2">DSM 29620</strain>
    </source>
</reference>
<dbReference type="AlphaFoldDB" id="A0A1H0NZM6"/>
<evidence type="ECO:0000313" key="1">
    <source>
        <dbReference type="EMBL" id="SHK97435.1"/>
    </source>
</evidence>
<organism evidence="1 2">
    <name type="scientific">Lutimaribacter pacificus</name>
    <dbReference type="NCBI Taxonomy" id="391948"/>
    <lineage>
        <taxon>Bacteria</taxon>
        <taxon>Pseudomonadati</taxon>
        <taxon>Pseudomonadota</taxon>
        <taxon>Alphaproteobacteria</taxon>
        <taxon>Rhodobacterales</taxon>
        <taxon>Roseobacteraceae</taxon>
        <taxon>Lutimaribacter</taxon>
    </lineage>
</organism>
<sequence>MKLLLTEHTEKLIEQGRATSAAQLEGQEEPDHMPVVKLFTPDANCTWLISELDPDDPDLAFGLCDLGFGCPELGSVRISEIEGLRGAFGLPPERDRHFRPQRSLSAYADLARANGRIVA</sequence>
<keyword evidence="2" id="KW-1185">Reference proteome</keyword>
<dbReference type="OrthoDB" id="1070337at2"/>
<dbReference type="InterPro" id="IPR021341">
    <property type="entry name" value="DUF2958"/>
</dbReference>
<name>A0A1H0NZM6_9RHOB</name>
<evidence type="ECO:0000313" key="2">
    <source>
        <dbReference type="Proteomes" id="UP000324252"/>
    </source>
</evidence>
<dbReference type="Pfam" id="PF11171">
    <property type="entry name" value="DUF2958"/>
    <property type="match status" value="1"/>
</dbReference>
<dbReference type="EMBL" id="FQZZ01000015">
    <property type="protein sequence ID" value="SHK97435.1"/>
    <property type="molecule type" value="Genomic_DNA"/>
</dbReference>